<dbReference type="InterPro" id="IPR036322">
    <property type="entry name" value="WD40_repeat_dom_sf"/>
</dbReference>
<dbReference type="PROSITE" id="PS00678">
    <property type="entry name" value="WD_REPEATS_1"/>
    <property type="match status" value="5"/>
</dbReference>
<feature type="repeat" description="WD" evidence="3">
    <location>
        <begin position="1219"/>
        <end position="1262"/>
    </location>
</feature>
<dbReference type="PRINTS" id="PR00320">
    <property type="entry name" value="GPROTEINBRPT"/>
</dbReference>
<sequence length="1383" mass="146594">MDTVEATPASGSDSGRAGAVAQVLDAEGTVAGAGFLVGAGLLVTCAHVVVDAGGGPGKRLRLAFPCLDGAPQVAGQVLAQSWRAPEAEDVAVVRLDSVPTDAQVLGLGTAQGCRGHQVSSFGFPTQAPHGGHYGYGRAGDLLSDRGAGELLQLTDVNDVTTGFSGGPVIDEVTGLVIGMITSISKPDDYQRGIGIAYATPTQTLRRVWPELTEQQVCPYRGLEAFTAEHAEWFHGRTAAVGHVLDVLEGPRRALLLLGPSGAGKSSLVQAGVLPALAAGRLPHSDRWIPVLARPGQDLAAELDRAGLPGVADEPIAVAVDRRLADQPTATRLLLVIDQFEELLTLSATQRADAVRDVLNQLHEAIDSTAALSVVLVMRNDFYPQLAATAPELLRVLKPGQVDVPSTLSTQDLHDIITKPAAAVGLRYQDGLVERIIKDVLRADPDATTSRASITVLPLLELTLEQLWQRRHDGYLTHEEYRRVGEVSGSLATKCDTAIKQLSTTQRSAAQRILTSLVRPADEAHHIPAVRQQRTLDVLRDLADTGDPTSGDQTTGQSADEVLAILTSQRIVTTRTVHAPGPPQDAPGVPVAELVHDTLIRDWGTLRDWVSQDHNFHDWLRRADDKGIRWTNHQNPDDLLHGTDLAEGLDWAKQRRLPHDTTTFLAASHHRQQAGIRRARRLNMVLATLLVVALTAAGLALWQRQTAVAAQREALSRQLAAQSTTLIDVDPDLASLLAVLAYQTSPTTEATASLYDAAGLPLQRRLTGHPSKVLSVVFSPDGRTLASGGEDGVRLWDVATGKTRTTLTDTSNVLSVVFSPDGRTLATVSENGGVRLLDVATGKTRTTLTDTSNVLSVVFSPDGRTLATAGFDGKVRLRDVATGQTLITMTGHTSKVLSVVFSPDGRTLATVSENGGVRLLDVATGQTHTTLISHIDAVFSVAFSPDVRTLATAGLDDRVELWDVATGQTRTTLTGATDNLYAMAFSPDGRTLATDGGKSDTNVRLWDVASGQTRATLIGHTQGVTSVVFSPDGRSLATGGHDGTVGLWDVASGQTRTLTDRHGYVESVAFSPDGHTLGTAGYEVEVRLWDVATGQTRTTLPGAHFVVFSSDGRTIATAVISEEDGRGALLDVATGQTRTTLTDADFVAFSPDGRTIATGTFDGRVLLWDVATGQIRATLTVHTELRSIAFGPDGRTIATGTFDGRVLLWDVATGQIRATLTVHTDDVPTVAFSPDGRTLVTNSAIGDDTVRLWDVATGRTRTTLIGHTGGVVAVAFSPDGRTLATGSFDGTVRLWDVATSLNRATLTVDTDGTGDRATSVAFSPDGRTLATGGFTGAVRLWSVTLLDPAAAINKICQATNRDLTDHEYAMYLPPGQQRAAVCPS</sequence>
<dbReference type="SUPFAM" id="SSF50998">
    <property type="entry name" value="Quinoprotein alcohol dehydrogenase-like"/>
    <property type="match status" value="1"/>
</dbReference>
<dbReference type="InterPro" id="IPR018391">
    <property type="entry name" value="PQQ_b-propeller_rpt"/>
</dbReference>
<gene>
    <name evidence="5" type="ORF">GA0074692_0736</name>
</gene>
<dbReference type="PANTHER" id="PTHR19879:SF9">
    <property type="entry name" value="TRANSCRIPTION INITIATION FACTOR TFIID SUBUNIT 5"/>
    <property type="match status" value="1"/>
</dbReference>
<proteinExistence type="predicted"/>
<keyword evidence="1 3" id="KW-0853">WD repeat</keyword>
<dbReference type="InterPro" id="IPR049052">
    <property type="entry name" value="nSTAND1"/>
</dbReference>
<evidence type="ECO:0000256" key="1">
    <source>
        <dbReference type="ARBA" id="ARBA00022574"/>
    </source>
</evidence>
<dbReference type="STRING" id="145854.GA0074692_0736"/>
<dbReference type="PROSITE" id="PS50082">
    <property type="entry name" value="WD_REPEATS_2"/>
    <property type="match status" value="13"/>
</dbReference>
<dbReference type="Gene3D" id="2.40.10.120">
    <property type="match status" value="1"/>
</dbReference>
<feature type="repeat" description="WD" evidence="3">
    <location>
        <begin position="1184"/>
        <end position="1218"/>
    </location>
</feature>
<dbReference type="PROSITE" id="PS50294">
    <property type="entry name" value="WD_REPEATS_REGION"/>
    <property type="match status" value="10"/>
</dbReference>
<dbReference type="Pfam" id="PF20703">
    <property type="entry name" value="nSTAND1"/>
    <property type="match status" value="1"/>
</dbReference>
<dbReference type="SMART" id="SM00320">
    <property type="entry name" value="WD40"/>
    <property type="match status" value="13"/>
</dbReference>
<evidence type="ECO:0000259" key="4">
    <source>
        <dbReference type="Pfam" id="PF20703"/>
    </source>
</evidence>
<dbReference type="Gene3D" id="3.40.50.300">
    <property type="entry name" value="P-loop containing nucleotide triphosphate hydrolases"/>
    <property type="match status" value="1"/>
</dbReference>
<feature type="repeat" description="WD" evidence="3">
    <location>
        <begin position="1309"/>
        <end position="1342"/>
    </location>
</feature>
<dbReference type="InterPro" id="IPR019775">
    <property type="entry name" value="WD40_repeat_CS"/>
</dbReference>
<evidence type="ECO:0000256" key="2">
    <source>
        <dbReference type="ARBA" id="ARBA00022737"/>
    </source>
</evidence>
<dbReference type="EMBL" id="FMHW01000002">
    <property type="protein sequence ID" value="SCL19919.1"/>
    <property type="molecule type" value="Genomic_DNA"/>
</dbReference>
<dbReference type="Pfam" id="PF00400">
    <property type="entry name" value="WD40"/>
    <property type="match status" value="12"/>
</dbReference>
<dbReference type="InterPro" id="IPR011047">
    <property type="entry name" value="Quinoprotein_ADH-like_sf"/>
</dbReference>
<dbReference type="SUPFAM" id="SSF50978">
    <property type="entry name" value="WD40 repeat-like"/>
    <property type="match status" value="1"/>
</dbReference>
<dbReference type="InterPro" id="IPR015943">
    <property type="entry name" value="WD40/YVTN_repeat-like_dom_sf"/>
</dbReference>
<dbReference type="InterPro" id="IPR001680">
    <property type="entry name" value="WD40_rpt"/>
</dbReference>
<dbReference type="CDD" id="cd00200">
    <property type="entry name" value="WD40"/>
    <property type="match status" value="2"/>
</dbReference>
<dbReference type="InterPro" id="IPR027417">
    <property type="entry name" value="P-loop_NTPase"/>
</dbReference>
<reference evidence="6" key="1">
    <citation type="submission" date="2016-06" db="EMBL/GenBank/DDBJ databases">
        <authorList>
            <person name="Varghese N."/>
            <person name="Submissions Spin"/>
        </authorList>
    </citation>
    <scope>NUCLEOTIDE SEQUENCE [LARGE SCALE GENOMIC DNA]</scope>
    <source>
        <strain evidence="6">DSM 43817</strain>
    </source>
</reference>
<evidence type="ECO:0000313" key="6">
    <source>
        <dbReference type="Proteomes" id="UP000198959"/>
    </source>
</evidence>
<feature type="repeat" description="WD" evidence="3">
    <location>
        <begin position="1146"/>
        <end position="1177"/>
    </location>
</feature>
<organism evidence="5 6">
    <name type="scientific">Micromonospora pallida</name>
    <dbReference type="NCBI Taxonomy" id="145854"/>
    <lineage>
        <taxon>Bacteria</taxon>
        <taxon>Bacillati</taxon>
        <taxon>Actinomycetota</taxon>
        <taxon>Actinomycetes</taxon>
        <taxon>Micromonosporales</taxon>
        <taxon>Micromonosporaceae</taxon>
        <taxon>Micromonospora</taxon>
    </lineage>
</organism>
<evidence type="ECO:0000256" key="3">
    <source>
        <dbReference type="PROSITE-ProRule" id="PRU00221"/>
    </source>
</evidence>
<dbReference type="SUPFAM" id="SSF52540">
    <property type="entry name" value="P-loop containing nucleoside triphosphate hydrolases"/>
    <property type="match status" value="1"/>
</dbReference>
<feature type="repeat" description="WD" evidence="3">
    <location>
        <begin position="805"/>
        <end position="846"/>
    </location>
</feature>
<feature type="repeat" description="WD" evidence="3">
    <location>
        <begin position="888"/>
        <end position="929"/>
    </location>
</feature>
<feature type="repeat" description="WD" evidence="3">
    <location>
        <begin position="1057"/>
        <end position="1098"/>
    </location>
</feature>
<dbReference type="SMART" id="SM00564">
    <property type="entry name" value="PQQ"/>
    <property type="match status" value="4"/>
</dbReference>
<dbReference type="SUPFAM" id="SSF50494">
    <property type="entry name" value="Trypsin-like serine proteases"/>
    <property type="match status" value="1"/>
</dbReference>
<feature type="repeat" description="WD" evidence="3">
    <location>
        <begin position="1016"/>
        <end position="1057"/>
    </location>
</feature>
<feature type="repeat" description="WD" evidence="3">
    <location>
        <begin position="930"/>
        <end position="971"/>
    </location>
</feature>
<keyword evidence="6" id="KW-1185">Reference proteome</keyword>
<feature type="repeat" description="WD" evidence="3">
    <location>
        <begin position="972"/>
        <end position="1015"/>
    </location>
</feature>
<feature type="repeat" description="WD" evidence="3">
    <location>
        <begin position="1263"/>
        <end position="1304"/>
    </location>
</feature>
<feature type="domain" description="Novel STAND NTPase 1" evidence="4">
    <location>
        <begin position="218"/>
        <end position="636"/>
    </location>
</feature>
<dbReference type="PANTHER" id="PTHR19879">
    <property type="entry name" value="TRANSCRIPTION INITIATION FACTOR TFIID"/>
    <property type="match status" value="1"/>
</dbReference>
<name>A0A1C6RRR9_9ACTN</name>
<accession>A0A1C6RRR9</accession>
<protein>
    <submittedName>
        <fullName evidence="5">WD40 repeat</fullName>
    </submittedName>
</protein>
<dbReference type="InterPro" id="IPR020472">
    <property type="entry name" value="WD40_PAC1"/>
</dbReference>
<dbReference type="Proteomes" id="UP000198959">
    <property type="component" value="Unassembled WGS sequence"/>
</dbReference>
<feature type="repeat" description="WD" evidence="3">
    <location>
        <begin position="765"/>
        <end position="805"/>
    </location>
</feature>
<keyword evidence="2" id="KW-0677">Repeat</keyword>
<dbReference type="OrthoDB" id="134501at2"/>
<feature type="repeat" description="WD" evidence="3">
    <location>
        <begin position="846"/>
        <end position="887"/>
    </location>
</feature>
<dbReference type="Gene3D" id="2.130.10.10">
    <property type="entry name" value="YVTN repeat-like/Quinoprotein amine dehydrogenase"/>
    <property type="match status" value="5"/>
</dbReference>
<evidence type="ECO:0000313" key="5">
    <source>
        <dbReference type="EMBL" id="SCL19919.1"/>
    </source>
</evidence>
<dbReference type="InterPro" id="IPR009003">
    <property type="entry name" value="Peptidase_S1_PA"/>
</dbReference>